<accession>A0A9E8MKU0</accession>
<evidence type="ECO:0000313" key="4">
    <source>
        <dbReference type="Proteomes" id="UP001164706"/>
    </source>
</evidence>
<feature type="transmembrane region" description="Helical" evidence="2">
    <location>
        <begin position="84"/>
        <end position="102"/>
    </location>
</feature>
<feature type="transmembrane region" description="Helical" evidence="2">
    <location>
        <begin position="239"/>
        <end position="259"/>
    </location>
</feature>
<evidence type="ECO:0000313" key="3">
    <source>
        <dbReference type="EMBL" id="WAB81433.1"/>
    </source>
</evidence>
<dbReference type="RefSeq" id="WP_267781190.1">
    <property type="nucleotide sequence ID" value="NZ_CP113089.1"/>
</dbReference>
<feature type="transmembrane region" description="Helical" evidence="2">
    <location>
        <begin position="45"/>
        <end position="64"/>
    </location>
</feature>
<gene>
    <name evidence="3" type="ORF">OVN18_13005</name>
</gene>
<feature type="region of interest" description="Disordered" evidence="1">
    <location>
        <begin position="1"/>
        <end position="21"/>
    </location>
</feature>
<reference evidence="3" key="1">
    <citation type="submission" date="2022-11" db="EMBL/GenBank/DDBJ databases">
        <title>Description of Microcella daejonensis nov. sp, isolated from riverside soil.</title>
        <authorList>
            <person name="Molina K.M."/>
            <person name="Kim S.B."/>
        </authorList>
    </citation>
    <scope>NUCLEOTIDE SEQUENCE</scope>
    <source>
        <strain evidence="3">MMS21-STM12</strain>
    </source>
</reference>
<evidence type="ECO:0000256" key="2">
    <source>
        <dbReference type="SAM" id="Phobius"/>
    </source>
</evidence>
<organism evidence="3 4">
    <name type="scientific">Microcella daejeonensis</name>
    <dbReference type="NCBI Taxonomy" id="2994971"/>
    <lineage>
        <taxon>Bacteria</taxon>
        <taxon>Bacillati</taxon>
        <taxon>Actinomycetota</taxon>
        <taxon>Actinomycetes</taxon>
        <taxon>Micrococcales</taxon>
        <taxon>Microbacteriaceae</taxon>
        <taxon>Microcella</taxon>
    </lineage>
</organism>
<feature type="transmembrane region" description="Helical" evidence="2">
    <location>
        <begin position="123"/>
        <end position="152"/>
    </location>
</feature>
<feature type="compositionally biased region" description="Polar residues" evidence="1">
    <location>
        <begin position="1"/>
        <end position="10"/>
    </location>
</feature>
<keyword evidence="2" id="KW-1133">Transmembrane helix</keyword>
<feature type="transmembrane region" description="Helical" evidence="2">
    <location>
        <begin position="158"/>
        <end position="177"/>
    </location>
</feature>
<protein>
    <submittedName>
        <fullName evidence="3">ABC transporter permease</fullName>
    </submittedName>
</protein>
<name>A0A9E8MKU0_9MICO</name>
<keyword evidence="2" id="KW-0472">Membrane</keyword>
<dbReference type="Proteomes" id="UP001164706">
    <property type="component" value="Chromosome"/>
</dbReference>
<evidence type="ECO:0000256" key="1">
    <source>
        <dbReference type="SAM" id="MobiDB-lite"/>
    </source>
</evidence>
<sequence length="266" mass="28141">MTTRDTTRTASIPRPSTAAAPPTGIPFMRLAAVELRKQLDTRAGTWLLVAIALISGALIALSVVTSERGTLTWTSLVSSASVGQLTLLPLIGVMAATSEWSARTALTTFTLEPRRLRVTMAKVFSASGLGVLVSLVTIAMSALLNVVAILAFDADDSWSVDLAVVAGVALTVVLLVMQGVAFGLAFLSTPIAIVAYLALPSVWSILSLTIEAIREPAEWLDLNSMLATLSMGEMTADSWPKLLVALAVWIGIPMGIGLWRTARREP</sequence>
<feature type="transmembrane region" description="Helical" evidence="2">
    <location>
        <begin position="184"/>
        <end position="206"/>
    </location>
</feature>
<keyword evidence="2" id="KW-0812">Transmembrane</keyword>
<dbReference type="AlphaFoldDB" id="A0A9E8MKU0"/>
<dbReference type="KEGG" id="mdb:OVN18_13005"/>
<dbReference type="EMBL" id="CP113089">
    <property type="protein sequence ID" value="WAB81433.1"/>
    <property type="molecule type" value="Genomic_DNA"/>
</dbReference>
<proteinExistence type="predicted"/>
<keyword evidence="4" id="KW-1185">Reference proteome</keyword>